<dbReference type="OrthoDB" id="3932796at2759"/>
<dbReference type="Proteomes" id="UP001140513">
    <property type="component" value="Unassembled WGS sequence"/>
</dbReference>
<sequence length="350" mass="39335">MSDAYMGRDFLFRIRSANQVQVDAEEFRYDDSNMGNRRVEGTDSENDVEAWLETVNIEVDLEETRQKIATEAPSTPQTKPLCLQRCVAQFCEEVSPTDTNFSSDIVFDSPITPSCNATLNRRWETDTEASSLDDEDEARIRKEILSSVEQLDSKDVESTVQSTQTSTQGLITSPDDPLLDLVSPDLTSNLVPPPGPPLDFDPEATHLVCLSSCLQCVLSGLHCSRTLPSCSRCIRNGNRDLCLVQRKRLHVEVFGEDDSVDTDPVLLKVEGDGIEKYDKKLKLQDELLKVWMKQQERGNWVIPANDGITGDWKTTVLRNAIVHPGEGKGPLAYHRMRIAEWHENAKRGRV</sequence>
<dbReference type="RefSeq" id="XP_056071445.1">
    <property type="nucleotide sequence ID" value="XM_056214178.1"/>
</dbReference>
<organism evidence="2 3">
    <name type="scientific">Didymosphaeria variabile</name>
    <dbReference type="NCBI Taxonomy" id="1932322"/>
    <lineage>
        <taxon>Eukaryota</taxon>
        <taxon>Fungi</taxon>
        <taxon>Dikarya</taxon>
        <taxon>Ascomycota</taxon>
        <taxon>Pezizomycotina</taxon>
        <taxon>Dothideomycetes</taxon>
        <taxon>Pleosporomycetidae</taxon>
        <taxon>Pleosporales</taxon>
        <taxon>Massarineae</taxon>
        <taxon>Didymosphaeriaceae</taxon>
        <taxon>Didymosphaeria</taxon>
    </lineage>
</organism>
<comment type="caution">
    <text evidence="2">The sequence shown here is derived from an EMBL/GenBank/DDBJ whole genome shotgun (WGS) entry which is preliminary data.</text>
</comment>
<dbReference type="AlphaFoldDB" id="A0A9W8XKZ2"/>
<evidence type="ECO:0000256" key="1">
    <source>
        <dbReference type="SAM" id="MobiDB-lite"/>
    </source>
</evidence>
<reference evidence="2" key="1">
    <citation type="submission" date="2022-10" db="EMBL/GenBank/DDBJ databases">
        <title>Tapping the CABI collections for fungal endophytes: first genome assemblies for Collariella, Neodidymelliopsis, Ascochyta clinopodiicola, Didymella pomorum, Didymosphaeria variabile, Neocosmospora piperis and Neocucurbitaria cava.</title>
        <authorList>
            <person name="Hill R."/>
        </authorList>
    </citation>
    <scope>NUCLEOTIDE SEQUENCE</scope>
    <source>
        <strain evidence="2">IMI 356815</strain>
    </source>
</reference>
<accession>A0A9W8XKZ2</accession>
<feature type="region of interest" description="Disordered" evidence="1">
    <location>
        <begin position="152"/>
        <end position="178"/>
    </location>
</feature>
<evidence type="ECO:0000313" key="2">
    <source>
        <dbReference type="EMBL" id="KAJ4353671.1"/>
    </source>
</evidence>
<keyword evidence="3" id="KW-1185">Reference proteome</keyword>
<gene>
    <name evidence="2" type="ORF">N0V89_005401</name>
</gene>
<name>A0A9W8XKZ2_9PLEO</name>
<evidence type="ECO:0000313" key="3">
    <source>
        <dbReference type="Proteomes" id="UP001140513"/>
    </source>
</evidence>
<dbReference type="GeneID" id="80908931"/>
<protein>
    <submittedName>
        <fullName evidence="2">Uncharacterized protein</fullName>
    </submittedName>
</protein>
<feature type="compositionally biased region" description="Low complexity" evidence="1">
    <location>
        <begin position="158"/>
        <end position="178"/>
    </location>
</feature>
<proteinExistence type="predicted"/>
<dbReference type="EMBL" id="JAPEUX010000004">
    <property type="protein sequence ID" value="KAJ4353671.1"/>
    <property type="molecule type" value="Genomic_DNA"/>
</dbReference>